<dbReference type="RefSeq" id="WP_154419629.1">
    <property type="nucleotide sequence ID" value="NZ_CP044331.1"/>
</dbReference>
<feature type="region of interest" description="Disordered" evidence="1">
    <location>
        <begin position="384"/>
        <end position="408"/>
    </location>
</feature>
<protein>
    <submittedName>
        <fullName evidence="3">DUF2793 domain-containing protein</fullName>
    </submittedName>
</protein>
<feature type="compositionally biased region" description="Gly residues" evidence="1">
    <location>
        <begin position="391"/>
        <end position="408"/>
    </location>
</feature>
<feature type="compositionally biased region" description="Low complexity" evidence="1">
    <location>
        <begin position="308"/>
        <end position="318"/>
    </location>
</feature>
<accession>A0A6B8M223</accession>
<evidence type="ECO:0000259" key="2">
    <source>
        <dbReference type="Pfam" id="PF21722"/>
    </source>
</evidence>
<evidence type="ECO:0000313" key="3">
    <source>
        <dbReference type="EMBL" id="QGM96332.1"/>
    </source>
</evidence>
<sequence>MSETTHLALPLIEAAQAQKHVTHNEAVAKLDALAHLAVTARDVVTPPGAPVEGDRVLVGAGATGVFAGKDKQVAAFLAGGWAFFQPRPGWRLYVAAESLLLFYNGANWIDLGVGLRELQSLAKLGVGTAADAANPLSAKINAGLFAAKSASEGGTGDLRLTLNKESAARTVSQLYQTNYSGRAETGLTGDDNFRIKVSADGVAWKDAMVVDRVSGAVSFPSGGPAKVLTFSANGVYAPTPGMRCVEVILFGAGGGGGSGARQAAGAIASGGGGGGGGGCARGRFTSAQIGASRSLTIGSAGAGGGPQTTNNAPGNAGTAGGDTAFGNLLKAFGGGAGSGGGLGTGSGGGGGSSFTAKGGDASGATGGSGVHGLVAGGGGGAGTTSFTPNIGSGGGGAPPSGGAGGGGGNSVFNSAGGGAGGGITAANAAGNGGAGGAIWVAGVFYAANGGVAGGAIHGGAGAGNFTPGAGPMEQAGAGGGGGAAGLSAAGNGGAGGFPSGGGGGGGATQNGASSAAGGSGGAGYAIIIEYF</sequence>
<dbReference type="KEGG" id="mpar:F7D14_01735"/>
<dbReference type="Proteomes" id="UP000422569">
    <property type="component" value="Chromosome"/>
</dbReference>
<dbReference type="AlphaFoldDB" id="A0A6B8M223"/>
<proteinExistence type="predicted"/>
<gene>
    <name evidence="3" type="ORF">F7D14_01735</name>
</gene>
<name>A0A6B8M223_9HYPH</name>
<dbReference type="InterPro" id="IPR049304">
    <property type="entry name" value="Gly_rich_dom"/>
</dbReference>
<feature type="region of interest" description="Disordered" evidence="1">
    <location>
        <begin position="297"/>
        <end position="318"/>
    </location>
</feature>
<evidence type="ECO:0000313" key="4">
    <source>
        <dbReference type="Proteomes" id="UP000422569"/>
    </source>
</evidence>
<dbReference type="InterPro" id="IPR021251">
    <property type="entry name" value="DUF2793"/>
</dbReference>
<feature type="domain" description="Glycine-rich" evidence="2">
    <location>
        <begin position="236"/>
        <end position="385"/>
    </location>
</feature>
<evidence type="ECO:0000256" key="1">
    <source>
        <dbReference type="SAM" id="MobiDB-lite"/>
    </source>
</evidence>
<dbReference type="Pfam" id="PF10983">
    <property type="entry name" value="DUF2793"/>
    <property type="match status" value="1"/>
</dbReference>
<organism evidence="3 4">
    <name type="scientific">Methylocystis parvus</name>
    <dbReference type="NCBI Taxonomy" id="134"/>
    <lineage>
        <taxon>Bacteria</taxon>
        <taxon>Pseudomonadati</taxon>
        <taxon>Pseudomonadota</taxon>
        <taxon>Alphaproteobacteria</taxon>
        <taxon>Hyphomicrobiales</taxon>
        <taxon>Methylocystaceae</taxon>
        <taxon>Methylocystis</taxon>
    </lineage>
</organism>
<reference evidence="3 4" key="1">
    <citation type="submission" date="2019-09" db="EMBL/GenBank/DDBJ databases">
        <title>Isolation and complete genome sequencing of Methylocystis species.</title>
        <authorList>
            <person name="Rumah B.L."/>
            <person name="Stead C.E."/>
            <person name="Stevens B.C."/>
            <person name="Minton N.P."/>
            <person name="Grosse-Honebrink A."/>
            <person name="Zhang Y."/>
        </authorList>
    </citation>
    <scope>NUCLEOTIDE SEQUENCE [LARGE SCALE GENOMIC DNA]</scope>
    <source>
        <strain evidence="3 4">BRCS2</strain>
    </source>
</reference>
<keyword evidence="4" id="KW-1185">Reference proteome</keyword>
<dbReference type="EMBL" id="CP044331">
    <property type="protein sequence ID" value="QGM96332.1"/>
    <property type="molecule type" value="Genomic_DNA"/>
</dbReference>
<dbReference type="Pfam" id="PF21722">
    <property type="entry name" value="Gly_rich_2"/>
    <property type="match status" value="1"/>
</dbReference>